<reference evidence="7" key="1">
    <citation type="submission" date="2016-11" db="UniProtKB">
        <authorList>
            <consortium name="WormBaseParasite"/>
        </authorList>
    </citation>
    <scope>IDENTIFICATION</scope>
    <source>
        <strain evidence="7">pt0022</strain>
    </source>
</reference>
<keyword evidence="4 6" id="KW-1133">Transmembrane helix</keyword>
<accession>A0A1I8EKZ7</accession>
<evidence type="ECO:0000256" key="2">
    <source>
        <dbReference type="ARBA" id="ARBA00008578"/>
    </source>
</evidence>
<sequence>MFSELIISSTLLLNAFTIINFKLSKTNHFDSFVIIEGEDRSVVDRIRDFLRSLRSFRVFIALWNIFIISLMFVYEMLGFFKCEQTVLMNYDAK</sequence>
<dbReference type="InterPro" id="IPR037659">
    <property type="entry name" value="SMIM7"/>
</dbReference>
<name>A0A1I8EKZ7_WUCBA</name>
<evidence type="ECO:0000313" key="7">
    <source>
        <dbReference type="WBParaSite" id="maker-PairedContig_2859-snap-gene-0.6-mRNA-1"/>
    </source>
</evidence>
<evidence type="ECO:0000256" key="4">
    <source>
        <dbReference type="ARBA" id="ARBA00022989"/>
    </source>
</evidence>
<protein>
    <submittedName>
        <fullName evidence="7">Uncharacterized protein</fullName>
    </submittedName>
</protein>
<dbReference type="PANTHER" id="PTHR28622:SF1">
    <property type="entry name" value="SMALL INTEGRAL MEMBRANE PROTEIN 7"/>
    <property type="match status" value="1"/>
</dbReference>
<dbReference type="PANTHER" id="PTHR28622">
    <property type="entry name" value="SMALL INTEGRAL MEMBRANE PROTEIN 7"/>
    <property type="match status" value="1"/>
</dbReference>
<keyword evidence="5 6" id="KW-0472">Membrane</keyword>
<organism evidence="7">
    <name type="scientific">Wuchereria bancrofti</name>
    <dbReference type="NCBI Taxonomy" id="6293"/>
    <lineage>
        <taxon>Eukaryota</taxon>
        <taxon>Metazoa</taxon>
        <taxon>Ecdysozoa</taxon>
        <taxon>Nematoda</taxon>
        <taxon>Chromadorea</taxon>
        <taxon>Rhabditida</taxon>
        <taxon>Spirurina</taxon>
        <taxon>Spiruromorpha</taxon>
        <taxon>Filarioidea</taxon>
        <taxon>Onchocercidae</taxon>
        <taxon>Wuchereria</taxon>
    </lineage>
</organism>
<dbReference type="AlphaFoldDB" id="A0A1I8EKZ7"/>
<feature type="transmembrane region" description="Helical" evidence="6">
    <location>
        <begin position="6"/>
        <end position="23"/>
    </location>
</feature>
<dbReference type="GO" id="GO:0016020">
    <property type="term" value="C:membrane"/>
    <property type="evidence" value="ECO:0007669"/>
    <property type="project" value="UniProtKB-SubCell"/>
</dbReference>
<evidence type="ECO:0000256" key="5">
    <source>
        <dbReference type="ARBA" id="ARBA00023136"/>
    </source>
</evidence>
<comment type="similarity">
    <text evidence="2">Belongs to the SMIM7 family.</text>
</comment>
<evidence type="ECO:0000256" key="1">
    <source>
        <dbReference type="ARBA" id="ARBA00004167"/>
    </source>
</evidence>
<feature type="transmembrane region" description="Helical" evidence="6">
    <location>
        <begin position="55"/>
        <end position="74"/>
    </location>
</feature>
<comment type="subcellular location">
    <subcellularLocation>
        <location evidence="1">Membrane</location>
        <topology evidence="1">Single-pass membrane protein</topology>
    </subcellularLocation>
</comment>
<evidence type="ECO:0000256" key="6">
    <source>
        <dbReference type="SAM" id="Phobius"/>
    </source>
</evidence>
<dbReference type="WBParaSite" id="maker-PairedContig_2859-snap-gene-0.6-mRNA-1">
    <property type="protein sequence ID" value="maker-PairedContig_2859-snap-gene-0.6-mRNA-1"/>
    <property type="gene ID" value="maker-PairedContig_2859-snap-gene-0.6"/>
</dbReference>
<keyword evidence="3 6" id="KW-0812">Transmembrane</keyword>
<dbReference type="STRING" id="6293.A0A1I8EKZ7"/>
<evidence type="ECO:0000256" key="3">
    <source>
        <dbReference type="ARBA" id="ARBA00022692"/>
    </source>
</evidence>
<proteinExistence type="inferred from homology"/>